<dbReference type="InterPro" id="IPR025380">
    <property type="entry name" value="DUF4369"/>
</dbReference>
<reference evidence="4 5" key="1">
    <citation type="submission" date="2018-09" db="EMBL/GenBank/DDBJ databases">
        <title>Genomic Encyclopedia of Archaeal and Bacterial Type Strains, Phase II (KMG-II): from individual species to whole genera.</title>
        <authorList>
            <person name="Goeker M."/>
        </authorList>
    </citation>
    <scope>NUCLEOTIDE SEQUENCE [LARGE SCALE GENOMIC DNA]</scope>
    <source>
        <strain evidence="4 5">DSM 16505</strain>
    </source>
</reference>
<evidence type="ECO:0000259" key="3">
    <source>
        <dbReference type="Pfam" id="PF14289"/>
    </source>
</evidence>
<dbReference type="Pfam" id="PF14289">
    <property type="entry name" value="DUF4369"/>
    <property type="match status" value="1"/>
</dbReference>
<comment type="caution">
    <text evidence="4">The sequence shown here is derived from an EMBL/GenBank/DDBJ whole genome shotgun (WGS) entry which is preliminary data.</text>
</comment>
<dbReference type="EMBL" id="RAQM01000012">
    <property type="protein sequence ID" value="RKF02865.1"/>
    <property type="molecule type" value="Genomic_DNA"/>
</dbReference>
<feature type="domain" description="DUF4369" evidence="3">
    <location>
        <begin position="26"/>
        <end position="121"/>
    </location>
</feature>
<name>A0A420DYJ1_9FLAO</name>
<protein>
    <submittedName>
        <fullName evidence="4">Uncharacterized protein DUF4369</fullName>
    </submittedName>
</protein>
<feature type="signal peptide" evidence="2">
    <location>
        <begin position="1"/>
        <end position="16"/>
    </location>
</feature>
<keyword evidence="2" id="KW-0732">Signal</keyword>
<dbReference type="RefSeq" id="WP_120187542.1">
    <property type="nucleotide sequence ID" value="NZ_RAQM01000012.1"/>
</dbReference>
<proteinExistence type="predicted"/>
<sequence>MKKIIALFAIALVAFACSSKKEGNMIVKGQIKGLKKGTLYLQKMNDTLLVSVDSLALLGDDKFILTDNVESPVMYYLTFDGNTTDKHIMFFGEEGEITINDNIEEFGFKPEIKGSKNQKVMDEYRKINQKFLEQRLDFVKKDLEARQSQDEAQIQQIEEDYKKMIRRRFLFSTNFAIANADSEAAPYIALSELYDANIQLLDTINNSLTDRVKSSEYGKRLQKFVSDIKTKEGK</sequence>
<feature type="chain" id="PRO_5018981654" evidence="2">
    <location>
        <begin position="17"/>
        <end position="234"/>
    </location>
</feature>
<evidence type="ECO:0000256" key="2">
    <source>
        <dbReference type="SAM" id="SignalP"/>
    </source>
</evidence>
<organism evidence="4 5">
    <name type="scientific">Tenacibaculum lutimaris</name>
    <dbReference type="NCBI Taxonomy" id="285258"/>
    <lineage>
        <taxon>Bacteria</taxon>
        <taxon>Pseudomonadati</taxon>
        <taxon>Bacteroidota</taxon>
        <taxon>Flavobacteriia</taxon>
        <taxon>Flavobacteriales</taxon>
        <taxon>Flavobacteriaceae</taxon>
        <taxon>Tenacibaculum</taxon>
    </lineage>
</organism>
<keyword evidence="5" id="KW-1185">Reference proteome</keyword>
<gene>
    <name evidence="4" type="ORF">C8N26_2507</name>
</gene>
<evidence type="ECO:0000313" key="4">
    <source>
        <dbReference type="EMBL" id="RKF02865.1"/>
    </source>
</evidence>
<evidence type="ECO:0000256" key="1">
    <source>
        <dbReference type="SAM" id="Coils"/>
    </source>
</evidence>
<dbReference type="AlphaFoldDB" id="A0A420DYJ1"/>
<keyword evidence="1" id="KW-0175">Coiled coil</keyword>
<evidence type="ECO:0000313" key="5">
    <source>
        <dbReference type="Proteomes" id="UP000285780"/>
    </source>
</evidence>
<dbReference type="PROSITE" id="PS51257">
    <property type="entry name" value="PROKAR_LIPOPROTEIN"/>
    <property type="match status" value="1"/>
</dbReference>
<dbReference type="Proteomes" id="UP000285780">
    <property type="component" value="Unassembled WGS sequence"/>
</dbReference>
<feature type="coiled-coil region" evidence="1">
    <location>
        <begin position="140"/>
        <end position="167"/>
    </location>
</feature>
<accession>A0A420DYJ1</accession>